<evidence type="ECO:0000313" key="3">
    <source>
        <dbReference type="EMBL" id="MFC3998483.1"/>
    </source>
</evidence>
<feature type="region of interest" description="Disordered" evidence="1">
    <location>
        <begin position="135"/>
        <end position="158"/>
    </location>
</feature>
<accession>A0ABV8FTA3</accession>
<protein>
    <submittedName>
        <fullName evidence="3">Uncharacterized protein</fullName>
    </submittedName>
</protein>
<feature type="transmembrane region" description="Helical" evidence="2">
    <location>
        <begin position="166"/>
        <end position="188"/>
    </location>
</feature>
<dbReference type="RefSeq" id="WP_378536336.1">
    <property type="nucleotide sequence ID" value="NZ_JBHSBH010000013.1"/>
</dbReference>
<keyword evidence="4" id="KW-1185">Reference proteome</keyword>
<feature type="transmembrane region" description="Helical" evidence="2">
    <location>
        <begin position="40"/>
        <end position="61"/>
    </location>
</feature>
<keyword evidence="2" id="KW-0812">Transmembrane</keyword>
<proteinExistence type="predicted"/>
<comment type="caution">
    <text evidence="3">The sequence shown here is derived from an EMBL/GenBank/DDBJ whole genome shotgun (WGS) entry which is preliminary data.</text>
</comment>
<name>A0ABV8FTA3_9ACTN</name>
<feature type="transmembrane region" description="Helical" evidence="2">
    <location>
        <begin position="12"/>
        <end position="34"/>
    </location>
</feature>
<organism evidence="3 4">
    <name type="scientific">Nocardiopsis sediminis</name>
    <dbReference type="NCBI Taxonomy" id="1778267"/>
    <lineage>
        <taxon>Bacteria</taxon>
        <taxon>Bacillati</taxon>
        <taxon>Actinomycetota</taxon>
        <taxon>Actinomycetes</taxon>
        <taxon>Streptosporangiales</taxon>
        <taxon>Nocardiopsidaceae</taxon>
        <taxon>Nocardiopsis</taxon>
    </lineage>
</organism>
<gene>
    <name evidence="3" type="ORF">ACFOVU_21340</name>
</gene>
<reference evidence="4" key="1">
    <citation type="journal article" date="2019" name="Int. J. Syst. Evol. Microbiol.">
        <title>The Global Catalogue of Microorganisms (GCM) 10K type strain sequencing project: providing services to taxonomists for standard genome sequencing and annotation.</title>
        <authorList>
            <consortium name="The Broad Institute Genomics Platform"/>
            <consortium name="The Broad Institute Genome Sequencing Center for Infectious Disease"/>
            <person name="Wu L."/>
            <person name="Ma J."/>
        </authorList>
    </citation>
    <scope>NUCLEOTIDE SEQUENCE [LARGE SCALE GENOMIC DNA]</scope>
    <source>
        <strain evidence="4">TBRC 1826</strain>
    </source>
</reference>
<dbReference type="Proteomes" id="UP001595847">
    <property type="component" value="Unassembled WGS sequence"/>
</dbReference>
<feature type="transmembrane region" description="Helical" evidence="2">
    <location>
        <begin position="97"/>
        <end position="118"/>
    </location>
</feature>
<keyword evidence="2" id="KW-0472">Membrane</keyword>
<evidence type="ECO:0000313" key="4">
    <source>
        <dbReference type="Proteomes" id="UP001595847"/>
    </source>
</evidence>
<feature type="compositionally biased region" description="Low complexity" evidence="1">
    <location>
        <begin position="148"/>
        <end position="157"/>
    </location>
</feature>
<dbReference type="EMBL" id="JBHSBH010000013">
    <property type="protein sequence ID" value="MFC3998483.1"/>
    <property type="molecule type" value="Genomic_DNA"/>
</dbReference>
<evidence type="ECO:0000256" key="1">
    <source>
        <dbReference type="SAM" id="MobiDB-lite"/>
    </source>
</evidence>
<keyword evidence="2" id="KW-1133">Transmembrane helix</keyword>
<evidence type="ECO:0000256" key="2">
    <source>
        <dbReference type="SAM" id="Phobius"/>
    </source>
</evidence>
<feature type="transmembrane region" description="Helical" evidence="2">
    <location>
        <begin position="73"/>
        <end position="91"/>
    </location>
</feature>
<sequence length="194" mass="20188">MDGDRKNTVEGVGLGVGLVLASLVALALPGILRTSAVWETVLYCAAILLGGIGMCGALLDIGRLRTRRSMESFGVSVLSAIGAGIPLLILVRHELWPVLDVVLIVLVAAFAIVFFGFFGMGVSSAVAESNSFLGGGSRGEDVDRRGTRPVTPGRPSPNRLTKAEKITIFVTVIVGIASAVSPIVVAMVQEGLIF</sequence>